<reference evidence="2" key="1">
    <citation type="journal article" date="2023" name="Mol. Phylogenet. Evol.">
        <title>Genome-scale phylogeny and comparative genomics of the fungal order Sordariales.</title>
        <authorList>
            <person name="Hensen N."/>
            <person name="Bonometti L."/>
            <person name="Westerberg I."/>
            <person name="Brannstrom I.O."/>
            <person name="Guillou S."/>
            <person name="Cros-Aarteil S."/>
            <person name="Calhoun S."/>
            <person name="Haridas S."/>
            <person name="Kuo A."/>
            <person name="Mondo S."/>
            <person name="Pangilinan J."/>
            <person name="Riley R."/>
            <person name="LaButti K."/>
            <person name="Andreopoulos B."/>
            <person name="Lipzen A."/>
            <person name="Chen C."/>
            <person name="Yan M."/>
            <person name="Daum C."/>
            <person name="Ng V."/>
            <person name="Clum A."/>
            <person name="Steindorff A."/>
            <person name="Ohm R.A."/>
            <person name="Martin F."/>
            <person name="Silar P."/>
            <person name="Natvig D.O."/>
            <person name="Lalanne C."/>
            <person name="Gautier V."/>
            <person name="Ament-Velasquez S.L."/>
            <person name="Kruys A."/>
            <person name="Hutchinson M.I."/>
            <person name="Powell A.J."/>
            <person name="Barry K."/>
            <person name="Miller A.N."/>
            <person name="Grigoriev I.V."/>
            <person name="Debuchy R."/>
            <person name="Gladieux P."/>
            <person name="Hiltunen Thoren M."/>
            <person name="Johannesson H."/>
        </authorList>
    </citation>
    <scope>NUCLEOTIDE SEQUENCE</scope>
    <source>
        <strain evidence="2">CBS 508.74</strain>
    </source>
</reference>
<dbReference type="AlphaFoldDB" id="A0AAN6TLL1"/>
<dbReference type="GeneID" id="89938467"/>
<evidence type="ECO:0000313" key="2">
    <source>
        <dbReference type="EMBL" id="KAK4116516.1"/>
    </source>
</evidence>
<protein>
    <submittedName>
        <fullName evidence="2">Uncharacterized protein</fullName>
    </submittedName>
</protein>
<comment type="caution">
    <text evidence="2">The sequence shown here is derived from an EMBL/GenBank/DDBJ whole genome shotgun (WGS) entry which is preliminary data.</text>
</comment>
<gene>
    <name evidence="2" type="ORF">N656DRAFT_774792</name>
</gene>
<sequence>MAPAANTARARRARGTGPADSDSDADFHTYNSRLKEASAARARLRKAKQTRDANRAALLSAYESALSAIEARVQKSVAKHRDLRSASQIARLQRLRQALDRRDAMLSRIARKLTEHRQLMLNLGIQLLALYEGRREGMAGLLEKLKKGVGEGEKAEA</sequence>
<evidence type="ECO:0000256" key="1">
    <source>
        <dbReference type="SAM" id="MobiDB-lite"/>
    </source>
</evidence>
<organism evidence="2 3">
    <name type="scientific">Canariomyces notabilis</name>
    <dbReference type="NCBI Taxonomy" id="2074819"/>
    <lineage>
        <taxon>Eukaryota</taxon>
        <taxon>Fungi</taxon>
        <taxon>Dikarya</taxon>
        <taxon>Ascomycota</taxon>
        <taxon>Pezizomycotina</taxon>
        <taxon>Sordariomycetes</taxon>
        <taxon>Sordariomycetidae</taxon>
        <taxon>Sordariales</taxon>
        <taxon>Chaetomiaceae</taxon>
        <taxon>Canariomyces</taxon>
    </lineage>
</organism>
<dbReference type="RefSeq" id="XP_064674086.1">
    <property type="nucleotide sequence ID" value="XM_064814342.1"/>
</dbReference>
<feature type="region of interest" description="Disordered" evidence="1">
    <location>
        <begin position="1"/>
        <end position="29"/>
    </location>
</feature>
<dbReference type="Proteomes" id="UP001302812">
    <property type="component" value="Unassembled WGS sequence"/>
</dbReference>
<evidence type="ECO:0000313" key="3">
    <source>
        <dbReference type="Proteomes" id="UP001302812"/>
    </source>
</evidence>
<name>A0AAN6TLL1_9PEZI</name>
<reference evidence="2" key="2">
    <citation type="submission" date="2023-05" db="EMBL/GenBank/DDBJ databases">
        <authorList>
            <consortium name="Lawrence Berkeley National Laboratory"/>
            <person name="Steindorff A."/>
            <person name="Hensen N."/>
            <person name="Bonometti L."/>
            <person name="Westerberg I."/>
            <person name="Brannstrom I.O."/>
            <person name="Guillou S."/>
            <person name="Cros-Aarteil S."/>
            <person name="Calhoun S."/>
            <person name="Haridas S."/>
            <person name="Kuo A."/>
            <person name="Mondo S."/>
            <person name="Pangilinan J."/>
            <person name="Riley R."/>
            <person name="Labutti K."/>
            <person name="Andreopoulos B."/>
            <person name="Lipzen A."/>
            <person name="Chen C."/>
            <person name="Yanf M."/>
            <person name="Daum C."/>
            <person name="Ng V."/>
            <person name="Clum A."/>
            <person name="Ohm R."/>
            <person name="Martin F."/>
            <person name="Silar P."/>
            <person name="Natvig D."/>
            <person name="Lalanne C."/>
            <person name="Gautier V."/>
            <person name="Ament-Velasquez S.L."/>
            <person name="Kruys A."/>
            <person name="Hutchinson M.I."/>
            <person name="Powell A.J."/>
            <person name="Barry K."/>
            <person name="Miller A.N."/>
            <person name="Grigoriev I.V."/>
            <person name="Debuchy R."/>
            <person name="Gladieux P."/>
            <person name="Thoren M.H."/>
            <person name="Johannesson H."/>
        </authorList>
    </citation>
    <scope>NUCLEOTIDE SEQUENCE</scope>
    <source>
        <strain evidence="2">CBS 508.74</strain>
    </source>
</reference>
<keyword evidence="3" id="KW-1185">Reference proteome</keyword>
<proteinExistence type="predicted"/>
<accession>A0AAN6TLL1</accession>
<dbReference type="EMBL" id="MU853333">
    <property type="protein sequence ID" value="KAK4116516.1"/>
    <property type="molecule type" value="Genomic_DNA"/>
</dbReference>